<feature type="chain" id="PRO_5040991811" evidence="2">
    <location>
        <begin position="23"/>
        <end position="157"/>
    </location>
</feature>
<feature type="signal peptide" evidence="2">
    <location>
        <begin position="1"/>
        <end position="22"/>
    </location>
</feature>
<dbReference type="Proteomes" id="UP001154240">
    <property type="component" value="Unassembled WGS sequence"/>
</dbReference>
<dbReference type="AlphaFoldDB" id="A0A9X4MCR3"/>
<dbReference type="RefSeq" id="WP_307632027.1">
    <property type="nucleotide sequence ID" value="NZ_JAPHEH010000001.1"/>
</dbReference>
<dbReference type="Pfam" id="PF13488">
    <property type="entry name" value="Gly-zipper_Omp"/>
    <property type="match status" value="1"/>
</dbReference>
<feature type="region of interest" description="Disordered" evidence="1">
    <location>
        <begin position="135"/>
        <end position="157"/>
    </location>
</feature>
<protein>
    <submittedName>
        <fullName evidence="4">Glycine zipper domain-containing protein</fullName>
    </submittedName>
</protein>
<evidence type="ECO:0000256" key="1">
    <source>
        <dbReference type="SAM" id="MobiDB-lite"/>
    </source>
</evidence>
<reference evidence="4" key="1">
    <citation type="journal article" date="2022" name="bioRxiv">
        <title>Thiovibrio frasassiensisgen. nov., sp. nov., an autotrophic, elemental sulfur disproportionating bacterium isolated from sulfidic karst sediment, and proposal of Thiovibrionaceae fam. nov.</title>
        <authorList>
            <person name="Aronson H."/>
            <person name="Thomas C."/>
            <person name="Bhattacharyya M."/>
            <person name="Eckstein S."/>
            <person name="Jensen S."/>
            <person name="Barco R."/>
            <person name="Macalady J."/>
            <person name="Amend J."/>
        </authorList>
    </citation>
    <scope>NUCLEOTIDE SEQUENCE</scope>
    <source>
        <strain evidence="4">RS19-109</strain>
    </source>
</reference>
<comment type="caution">
    <text evidence="4">The sequence shown here is derived from an EMBL/GenBank/DDBJ whole genome shotgun (WGS) entry which is preliminary data.</text>
</comment>
<accession>A0A9X4MCR3</accession>
<organism evidence="4 5">
    <name type="scientific">Thiovibrio frasassiensis</name>
    <dbReference type="NCBI Taxonomy" id="2984131"/>
    <lineage>
        <taxon>Bacteria</taxon>
        <taxon>Pseudomonadati</taxon>
        <taxon>Thermodesulfobacteriota</taxon>
        <taxon>Desulfobulbia</taxon>
        <taxon>Desulfobulbales</taxon>
        <taxon>Thiovibrionaceae</taxon>
        <taxon>Thiovibrio</taxon>
    </lineage>
</organism>
<keyword evidence="5" id="KW-1185">Reference proteome</keyword>
<name>A0A9X4MCR3_9BACT</name>
<gene>
    <name evidence="4" type="ORF">OLX77_02610</name>
</gene>
<feature type="compositionally biased region" description="Basic and acidic residues" evidence="1">
    <location>
        <begin position="141"/>
        <end position="157"/>
    </location>
</feature>
<sequence>MLKRTLMISCVGLLLVSQNVQAGETAQTGALGGAAGGAILGQAIGRNTKGTLLGTAIGGVLGYMVGNEMEKEQGQTVRVYSPPPRVVHQYEDDYDSRVVYYRPVVYERPVVYCPPQRVVRETVIIDRGWDEPHRGRHRGGYYRDHGRQASRFNRDRD</sequence>
<feature type="domain" description="Glycine zipper" evidence="3">
    <location>
        <begin position="28"/>
        <end position="73"/>
    </location>
</feature>
<reference evidence="4" key="2">
    <citation type="submission" date="2022-10" db="EMBL/GenBank/DDBJ databases">
        <authorList>
            <person name="Aronson H.S."/>
        </authorList>
    </citation>
    <scope>NUCLEOTIDE SEQUENCE</scope>
    <source>
        <strain evidence="4">RS19-109</strain>
    </source>
</reference>
<dbReference type="GO" id="GO:0019867">
    <property type="term" value="C:outer membrane"/>
    <property type="evidence" value="ECO:0007669"/>
    <property type="project" value="InterPro"/>
</dbReference>
<proteinExistence type="predicted"/>
<dbReference type="EMBL" id="JAPHEH010000001">
    <property type="protein sequence ID" value="MDG4475051.1"/>
    <property type="molecule type" value="Genomic_DNA"/>
</dbReference>
<dbReference type="InterPro" id="IPR039567">
    <property type="entry name" value="Gly-zipper"/>
</dbReference>
<evidence type="ECO:0000313" key="4">
    <source>
        <dbReference type="EMBL" id="MDG4475051.1"/>
    </source>
</evidence>
<keyword evidence="2" id="KW-0732">Signal</keyword>
<evidence type="ECO:0000256" key="2">
    <source>
        <dbReference type="SAM" id="SignalP"/>
    </source>
</evidence>
<evidence type="ECO:0000313" key="5">
    <source>
        <dbReference type="Proteomes" id="UP001154240"/>
    </source>
</evidence>
<evidence type="ECO:0000259" key="3">
    <source>
        <dbReference type="Pfam" id="PF13488"/>
    </source>
</evidence>